<dbReference type="RefSeq" id="XP_049142087.1">
    <property type="nucleotide sequence ID" value="XM_049284944.1"/>
</dbReference>
<reference evidence="1" key="1">
    <citation type="journal article" date="2021" name="Mol. Plant Microbe Interact.">
        <title>Complete Genome Sequence of the Plant-Pathogenic Fungus Colletotrichum lupini.</title>
        <authorList>
            <person name="Baroncelli R."/>
            <person name="Pensec F."/>
            <person name="Da Lio D."/>
            <person name="Boufleur T."/>
            <person name="Vicente I."/>
            <person name="Sarrocco S."/>
            <person name="Picot A."/>
            <person name="Baraldi E."/>
            <person name="Sukno S."/>
            <person name="Thon M."/>
            <person name="Le Floch G."/>
        </authorList>
    </citation>
    <scope>NUCLEOTIDE SEQUENCE</scope>
    <source>
        <strain evidence="1">IMI 504893</strain>
    </source>
</reference>
<sequence>MQIYFPKLAYAKSKWYREKESRDEVARLDLDWNPF</sequence>
<dbReference type="GeneID" id="73339954"/>
<gene>
    <name evidence="1" type="ORF">CLUP02_05939</name>
</gene>
<protein>
    <submittedName>
        <fullName evidence="1">Uncharacterized protein</fullName>
    </submittedName>
</protein>
<organism evidence="1 2">
    <name type="scientific">Colletotrichum lupini</name>
    <dbReference type="NCBI Taxonomy" id="145971"/>
    <lineage>
        <taxon>Eukaryota</taxon>
        <taxon>Fungi</taxon>
        <taxon>Dikarya</taxon>
        <taxon>Ascomycota</taxon>
        <taxon>Pezizomycotina</taxon>
        <taxon>Sordariomycetes</taxon>
        <taxon>Hypocreomycetidae</taxon>
        <taxon>Glomerellales</taxon>
        <taxon>Glomerellaceae</taxon>
        <taxon>Colletotrichum</taxon>
        <taxon>Colletotrichum acutatum species complex</taxon>
    </lineage>
</organism>
<accession>A0A9Q8SPB9</accession>
<dbReference type="Proteomes" id="UP000830671">
    <property type="component" value="Chromosome 3"/>
</dbReference>
<keyword evidence="2" id="KW-1185">Reference proteome</keyword>
<evidence type="ECO:0000313" key="2">
    <source>
        <dbReference type="Proteomes" id="UP000830671"/>
    </source>
</evidence>
<name>A0A9Q8SPB9_9PEZI</name>
<evidence type="ECO:0000313" key="1">
    <source>
        <dbReference type="EMBL" id="UQC80456.1"/>
    </source>
</evidence>
<proteinExistence type="predicted"/>
<dbReference type="AlphaFoldDB" id="A0A9Q8SPB9"/>
<dbReference type="EMBL" id="CP019475">
    <property type="protein sequence ID" value="UQC80456.1"/>
    <property type="molecule type" value="Genomic_DNA"/>
</dbReference>
<dbReference type="KEGG" id="clup:CLUP02_05939"/>